<dbReference type="HOGENOM" id="CLU_058595_0_0_7"/>
<dbReference type="Pfam" id="PF00072">
    <property type="entry name" value="Response_reg"/>
    <property type="match status" value="1"/>
</dbReference>
<dbReference type="SUPFAM" id="SSF52172">
    <property type="entry name" value="CheY-like"/>
    <property type="match status" value="1"/>
</dbReference>
<dbReference type="PROSITE" id="PS50293">
    <property type="entry name" value="TPR_REGION"/>
    <property type="match status" value="3"/>
</dbReference>
<proteinExistence type="predicted"/>
<dbReference type="Proteomes" id="UP000009047">
    <property type="component" value="Chromosome"/>
</dbReference>
<dbReference type="InterPro" id="IPR001789">
    <property type="entry name" value="Sig_transdc_resp-reg_receiver"/>
</dbReference>
<dbReference type="AlphaFoldDB" id="E1QGR7"/>
<sequence length="349" mass="39948">MRLWSRPVDFRKIKFLLAGPDPAMREGVALMLKGMGFEDIAEVHNGSLAWSHLKYRGAHAVVASWDMPEMNGMALLKVMRSDPDLANVHIILVADSLTKAQVIEAGEAGVSDIVITPINSPTFVKKIQTLLELGRDPQAFEAQRLYAKGLQLMEEKRWEEALESFRRILGIYESAEIYYNMGYISTARGSYEEAIHYFRKATQINNAFAQAHEKMGECYRQLARPKLAQKHFELAADIYMERRMDSNAEQVLNQVLELNPNTINVYNSLGILYRRQGRYELAIKQYKKALKVNPEAVNIHYNLARIYYETKDYQRALILLEQALKINPDFADAQDMLGTVNLRLGKDKE</sequence>
<dbReference type="SMART" id="SM00448">
    <property type="entry name" value="REC"/>
    <property type="match status" value="1"/>
</dbReference>
<dbReference type="Gene3D" id="3.40.50.2300">
    <property type="match status" value="1"/>
</dbReference>
<dbReference type="STRING" id="644282.Deba_1392"/>
<evidence type="ECO:0000256" key="1">
    <source>
        <dbReference type="ARBA" id="ARBA00022737"/>
    </source>
</evidence>
<protein>
    <submittedName>
        <fullName evidence="6">Response regulator receiver protein</fullName>
    </submittedName>
</protein>
<evidence type="ECO:0000256" key="2">
    <source>
        <dbReference type="ARBA" id="ARBA00022803"/>
    </source>
</evidence>
<dbReference type="GO" id="GO:0000160">
    <property type="term" value="P:phosphorelay signal transduction system"/>
    <property type="evidence" value="ECO:0007669"/>
    <property type="project" value="InterPro"/>
</dbReference>
<dbReference type="SMART" id="SM00671">
    <property type="entry name" value="SEL1"/>
    <property type="match status" value="3"/>
</dbReference>
<dbReference type="Pfam" id="PF00515">
    <property type="entry name" value="TPR_1"/>
    <property type="match status" value="1"/>
</dbReference>
<dbReference type="OrthoDB" id="5469454at2"/>
<dbReference type="Gene3D" id="1.25.40.10">
    <property type="entry name" value="Tetratricopeptide repeat domain"/>
    <property type="match status" value="2"/>
</dbReference>
<evidence type="ECO:0000313" key="7">
    <source>
        <dbReference type="Proteomes" id="UP000009047"/>
    </source>
</evidence>
<keyword evidence="7" id="KW-1185">Reference proteome</keyword>
<dbReference type="SUPFAM" id="SSF48452">
    <property type="entry name" value="TPR-like"/>
    <property type="match status" value="1"/>
</dbReference>
<evidence type="ECO:0000313" key="6">
    <source>
        <dbReference type="EMBL" id="ADK84760.1"/>
    </source>
</evidence>
<name>E1QGR7_DESB2</name>
<dbReference type="InterPro" id="IPR006597">
    <property type="entry name" value="Sel1-like"/>
</dbReference>
<feature type="repeat" description="TPR" evidence="4">
    <location>
        <begin position="175"/>
        <end position="208"/>
    </location>
</feature>
<dbReference type="eggNOG" id="COG3706">
    <property type="taxonomic scope" value="Bacteria"/>
</dbReference>
<dbReference type="InterPro" id="IPR019734">
    <property type="entry name" value="TPR_rpt"/>
</dbReference>
<dbReference type="Pfam" id="PF13432">
    <property type="entry name" value="TPR_16"/>
    <property type="match status" value="1"/>
</dbReference>
<keyword evidence="1" id="KW-0677">Repeat</keyword>
<dbReference type="KEGG" id="dbr:Deba_1392"/>
<organism evidence="6 7">
    <name type="scientific">Desulfarculus baarsii (strain ATCC 33931 / DSM 2075 / LMG 7858 / VKM B-1802 / 2st14)</name>
    <dbReference type="NCBI Taxonomy" id="644282"/>
    <lineage>
        <taxon>Bacteria</taxon>
        <taxon>Pseudomonadati</taxon>
        <taxon>Thermodesulfobacteriota</taxon>
        <taxon>Desulfarculia</taxon>
        <taxon>Desulfarculales</taxon>
        <taxon>Desulfarculaceae</taxon>
        <taxon>Desulfarculus</taxon>
    </lineage>
</organism>
<dbReference type="EMBL" id="CP002085">
    <property type="protein sequence ID" value="ADK84760.1"/>
    <property type="molecule type" value="Genomic_DNA"/>
</dbReference>
<feature type="domain" description="Response regulatory" evidence="5">
    <location>
        <begin position="14"/>
        <end position="131"/>
    </location>
</feature>
<dbReference type="InterPro" id="IPR011990">
    <property type="entry name" value="TPR-like_helical_dom_sf"/>
</dbReference>
<accession>E1QGR7</accession>
<evidence type="ECO:0000259" key="5">
    <source>
        <dbReference type="PROSITE" id="PS50110"/>
    </source>
</evidence>
<dbReference type="InterPro" id="IPR051685">
    <property type="entry name" value="Ycf3/AcsC/BcsC/TPR_MFPF"/>
</dbReference>
<dbReference type="PROSITE" id="PS50110">
    <property type="entry name" value="RESPONSE_REGULATORY"/>
    <property type="match status" value="1"/>
</dbReference>
<dbReference type="SMART" id="SM00028">
    <property type="entry name" value="TPR"/>
    <property type="match status" value="5"/>
</dbReference>
<evidence type="ECO:0000256" key="3">
    <source>
        <dbReference type="PROSITE-ProRule" id="PRU00169"/>
    </source>
</evidence>
<gene>
    <name evidence="6" type="ordered locus">Deba_1392</name>
</gene>
<dbReference type="PROSITE" id="PS50005">
    <property type="entry name" value="TPR"/>
    <property type="match status" value="3"/>
</dbReference>
<reference evidence="6 7" key="1">
    <citation type="journal article" date="2010" name="Stand. Genomic Sci.">
        <title>Complete genome sequence of Desulfarculus baarsii type strain (2st14).</title>
        <authorList>
            <person name="Sun H."/>
            <person name="Spring S."/>
            <person name="Lapidus A."/>
            <person name="Davenport K."/>
            <person name="Del Rio T.G."/>
            <person name="Tice H."/>
            <person name="Nolan M."/>
            <person name="Copeland A."/>
            <person name="Cheng J.F."/>
            <person name="Lucas S."/>
            <person name="Tapia R."/>
            <person name="Goodwin L."/>
            <person name="Pitluck S."/>
            <person name="Ivanova N."/>
            <person name="Pagani I."/>
            <person name="Mavromatis K."/>
            <person name="Ovchinnikova G."/>
            <person name="Pati A."/>
            <person name="Chen A."/>
            <person name="Palaniappan K."/>
            <person name="Hauser L."/>
            <person name="Chang Y.J."/>
            <person name="Jeffries C.D."/>
            <person name="Detter J.C."/>
            <person name="Han C."/>
            <person name="Rohde M."/>
            <person name="Brambilla E."/>
            <person name="Goker M."/>
            <person name="Woyke T."/>
            <person name="Bristow J."/>
            <person name="Eisen J.A."/>
            <person name="Markowitz V."/>
            <person name="Hugenholtz P."/>
            <person name="Kyrpides N.C."/>
            <person name="Klenk H.P."/>
            <person name="Land M."/>
        </authorList>
    </citation>
    <scope>NUCLEOTIDE SEQUENCE [LARGE SCALE GENOMIC DNA]</scope>
    <source>
        <strain evidence="7">ATCC 33931 / DSM 2075 / LMG 7858 / VKM B-1802 / 2st14</strain>
    </source>
</reference>
<comment type="caution">
    <text evidence="3">Lacks conserved residue(s) required for the propagation of feature annotation.</text>
</comment>
<dbReference type="InterPro" id="IPR011006">
    <property type="entry name" value="CheY-like_superfamily"/>
</dbReference>
<feature type="repeat" description="TPR" evidence="4">
    <location>
        <begin position="297"/>
        <end position="330"/>
    </location>
</feature>
<dbReference type="PANTHER" id="PTHR44943:SF4">
    <property type="entry name" value="TPR REPEAT-CONTAINING PROTEIN MJ0798"/>
    <property type="match status" value="1"/>
</dbReference>
<dbReference type="eggNOG" id="COG0457">
    <property type="taxonomic scope" value="Bacteria"/>
</dbReference>
<dbReference type="PANTHER" id="PTHR44943">
    <property type="entry name" value="CELLULOSE SYNTHASE OPERON PROTEIN C"/>
    <property type="match status" value="1"/>
</dbReference>
<feature type="repeat" description="TPR" evidence="4">
    <location>
        <begin position="263"/>
        <end position="296"/>
    </location>
</feature>
<evidence type="ECO:0000256" key="4">
    <source>
        <dbReference type="PROSITE-ProRule" id="PRU00339"/>
    </source>
</evidence>
<keyword evidence="2 4" id="KW-0802">TPR repeat</keyword>